<evidence type="ECO:0000256" key="3">
    <source>
        <dbReference type="ARBA" id="ARBA00023004"/>
    </source>
</evidence>
<evidence type="ECO:0000313" key="8">
    <source>
        <dbReference type="Proteomes" id="UP000242886"/>
    </source>
</evidence>
<evidence type="ECO:0000256" key="2">
    <source>
        <dbReference type="ARBA" id="ARBA00022723"/>
    </source>
</evidence>
<sequence length="528" mass="58685">MNLHRPIHSLRTLYTLLGCLLLALTAAPGFAAAPAALYQQHCASCHGADRLGGMGPALLPENLQRLRKSEALKTIAEGRIATQMQGFANTLPADEIQALNDWIYTPVVPAPTWTAQQMLDSRIVQHAPGSLPDRPTAIYKGVDMMNLFIVVETGDHHVSILDGDKLERLHRFPTRYALHGGPKFTPDGRYVFFASRDGWVTKFDIWNLATVAEIRVGINTRNVAVSADGRYVIAANYLPHTLVVLDADLRPLKTLEARNQKGDQSSRVSAVYDAAPRQSFIAAMKDIPEVWEISYDPKAEPVYEGLVHDYRMGEGNPVPGQFYPRRTLLADVLDDFFFDGTYEHLIGASREGQLGQVVNLDSRRKIADVGLPGMPHLGSGISWQWQGRTVLASPNLKEGVVSIIDMANWQTIKQIPTLGAGFFMRSHEDSRYAWVDSMMSPNRDTLQVIDKEKLEVVAQLRPEPGKTLAHIEFTRDGRYALASLMEQDGALIVFDARTLKEVKRIPAAKPVGKYNLYNKINRSEGTSH</sequence>
<dbReference type="InterPro" id="IPR051200">
    <property type="entry name" value="Host-pathogen_enzymatic-act"/>
</dbReference>
<dbReference type="RefSeq" id="WP_154717121.1">
    <property type="nucleotide sequence ID" value="NZ_LT837803.1"/>
</dbReference>
<evidence type="ECO:0000256" key="1">
    <source>
        <dbReference type="ARBA" id="ARBA00022617"/>
    </source>
</evidence>
<dbReference type="Proteomes" id="UP000242886">
    <property type="component" value="Chromosome SDENCHOL"/>
</dbReference>
<keyword evidence="3 4" id="KW-0408">Iron</keyword>
<dbReference type="InterPro" id="IPR003143">
    <property type="entry name" value="Cyt_cd1_C_sf"/>
</dbReference>
<gene>
    <name evidence="7" type="ORF">SDENCHOL_20644</name>
</gene>
<dbReference type="SUPFAM" id="SSF51004">
    <property type="entry name" value="C-terminal (heme d1) domain of cytochrome cd1-nitrite reductase"/>
    <property type="match status" value="1"/>
</dbReference>
<dbReference type="GO" id="GO:0046872">
    <property type="term" value="F:metal ion binding"/>
    <property type="evidence" value="ECO:0007669"/>
    <property type="project" value="UniProtKB-KW"/>
</dbReference>
<dbReference type="Gene3D" id="1.10.760.10">
    <property type="entry name" value="Cytochrome c-like domain"/>
    <property type="match status" value="1"/>
</dbReference>
<dbReference type="PANTHER" id="PTHR47197:SF3">
    <property type="entry name" value="DIHYDRO-HEME D1 DEHYDROGENASE"/>
    <property type="match status" value="1"/>
</dbReference>
<dbReference type="AlphaFoldDB" id="A0A7Z7MW58"/>
<protein>
    <submittedName>
        <fullName evidence="7">Cytochrome c, mono-and diheme variants family</fullName>
    </submittedName>
</protein>
<dbReference type="PROSITE" id="PS51007">
    <property type="entry name" value="CYTC"/>
    <property type="match status" value="1"/>
</dbReference>
<dbReference type="PANTHER" id="PTHR47197">
    <property type="entry name" value="PROTEIN NIRF"/>
    <property type="match status" value="1"/>
</dbReference>
<dbReference type="CDD" id="cd20777">
    <property type="entry name" value="8prop_heme-binding_NirN"/>
    <property type="match status" value="1"/>
</dbReference>
<dbReference type="Pfam" id="PF13442">
    <property type="entry name" value="Cytochrome_CBB3"/>
    <property type="match status" value="1"/>
</dbReference>
<keyword evidence="8" id="KW-1185">Reference proteome</keyword>
<feature type="signal peptide" evidence="5">
    <location>
        <begin position="1"/>
        <end position="31"/>
    </location>
</feature>
<evidence type="ECO:0000256" key="4">
    <source>
        <dbReference type="PROSITE-ProRule" id="PRU00433"/>
    </source>
</evidence>
<feature type="domain" description="Cytochrome c" evidence="6">
    <location>
        <begin position="29"/>
        <end position="107"/>
    </location>
</feature>
<evidence type="ECO:0000259" key="6">
    <source>
        <dbReference type="PROSITE" id="PS51007"/>
    </source>
</evidence>
<accession>A0A7Z7MW58</accession>
<keyword evidence="1 4" id="KW-0349">Heme</keyword>
<dbReference type="EMBL" id="LT837803">
    <property type="protein sequence ID" value="SMB28499.1"/>
    <property type="molecule type" value="Genomic_DNA"/>
</dbReference>
<evidence type="ECO:0000313" key="7">
    <source>
        <dbReference type="EMBL" id="SMB28499.1"/>
    </source>
</evidence>
<dbReference type="InterPro" id="IPR036909">
    <property type="entry name" value="Cyt_c-like_dom_sf"/>
</dbReference>
<dbReference type="Pfam" id="PF02239">
    <property type="entry name" value="Cytochrom_D1"/>
    <property type="match status" value="2"/>
</dbReference>
<dbReference type="InterPro" id="IPR011048">
    <property type="entry name" value="Haem_d1_sf"/>
</dbReference>
<keyword evidence="2 4" id="KW-0479">Metal-binding</keyword>
<dbReference type="GO" id="GO:0009055">
    <property type="term" value="F:electron transfer activity"/>
    <property type="evidence" value="ECO:0007669"/>
    <property type="project" value="InterPro"/>
</dbReference>
<keyword evidence="5" id="KW-0732">Signal</keyword>
<reference evidence="7" key="1">
    <citation type="submission" date="2017-03" db="EMBL/GenBank/DDBJ databases">
        <authorList>
            <consortium name="AG Boll"/>
        </authorList>
    </citation>
    <scope>NUCLEOTIDE SEQUENCE [LARGE SCALE GENOMIC DNA]</scope>
    <source>
        <strain evidence="7">Chol</strain>
    </source>
</reference>
<dbReference type="SUPFAM" id="SSF46626">
    <property type="entry name" value="Cytochrome c"/>
    <property type="match status" value="1"/>
</dbReference>
<evidence type="ECO:0000256" key="5">
    <source>
        <dbReference type="SAM" id="SignalP"/>
    </source>
</evidence>
<organism evidence="7 8">
    <name type="scientific">Sterolibacterium denitrificans</name>
    <dbReference type="NCBI Taxonomy" id="157592"/>
    <lineage>
        <taxon>Bacteria</taxon>
        <taxon>Pseudomonadati</taxon>
        <taxon>Pseudomonadota</taxon>
        <taxon>Betaproteobacteria</taxon>
        <taxon>Nitrosomonadales</taxon>
        <taxon>Sterolibacteriaceae</taxon>
        <taxon>Sterolibacterium</taxon>
    </lineage>
</organism>
<name>A0A7Z7MW58_9PROT</name>
<proteinExistence type="predicted"/>
<feature type="chain" id="PRO_5031417455" evidence="5">
    <location>
        <begin position="32"/>
        <end position="528"/>
    </location>
</feature>
<dbReference type="GO" id="GO:0020037">
    <property type="term" value="F:heme binding"/>
    <property type="evidence" value="ECO:0007669"/>
    <property type="project" value="InterPro"/>
</dbReference>
<dbReference type="InterPro" id="IPR009056">
    <property type="entry name" value="Cyt_c-like_dom"/>
</dbReference>
<dbReference type="Gene3D" id="2.140.10.20">
    <property type="entry name" value="C-terminal (heme d1) domain of cytochrome cd1-nitrite reductase"/>
    <property type="match status" value="1"/>
</dbReference>